<evidence type="ECO:0000256" key="6">
    <source>
        <dbReference type="ARBA" id="ARBA00023125"/>
    </source>
</evidence>
<dbReference type="SUPFAM" id="SSF47979">
    <property type="entry name" value="Iron-dependent repressor protein, dimerization domain"/>
    <property type="match status" value="1"/>
</dbReference>
<dbReference type="Pfam" id="PF01325">
    <property type="entry name" value="Fe_dep_repress"/>
    <property type="match status" value="1"/>
</dbReference>
<dbReference type="InterPro" id="IPR022687">
    <property type="entry name" value="HTH_DTXR"/>
</dbReference>
<keyword evidence="7" id="KW-0804">Transcription</keyword>
<comment type="similarity">
    <text evidence="2">Belongs to the DtxR/MntR family.</text>
</comment>
<keyword evidence="10" id="KW-1185">Reference proteome</keyword>
<gene>
    <name evidence="9" type="ORF">ACFFRE_07905</name>
</gene>
<dbReference type="InterPro" id="IPR007167">
    <property type="entry name" value="Fe-transptr_FeoA-like"/>
</dbReference>
<evidence type="ECO:0000256" key="2">
    <source>
        <dbReference type="ARBA" id="ARBA00007871"/>
    </source>
</evidence>
<dbReference type="PANTHER" id="PTHR33238">
    <property type="entry name" value="IRON (METAL) DEPENDENT REPRESSOR, DTXR FAMILY"/>
    <property type="match status" value="1"/>
</dbReference>
<dbReference type="Gene3D" id="1.10.10.10">
    <property type="entry name" value="Winged helix-like DNA-binding domain superfamily/Winged helix DNA-binding domain"/>
    <property type="match status" value="1"/>
</dbReference>
<dbReference type="SUPFAM" id="SSF50037">
    <property type="entry name" value="C-terminal domain of transcriptional repressors"/>
    <property type="match status" value="1"/>
</dbReference>
<evidence type="ECO:0000256" key="7">
    <source>
        <dbReference type="ARBA" id="ARBA00023163"/>
    </source>
</evidence>
<dbReference type="InterPro" id="IPR022689">
    <property type="entry name" value="Iron_dep_repressor"/>
</dbReference>
<dbReference type="InterPro" id="IPR000835">
    <property type="entry name" value="HTH_MarR-typ"/>
</dbReference>
<keyword evidence="4" id="KW-0408">Iron</keyword>
<keyword evidence="6" id="KW-0238">DNA-binding</keyword>
<dbReference type="Gene3D" id="1.10.60.10">
    <property type="entry name" value="Iron dependent repressor, metal binding and dimerisation domain"/>
    <property type="match status" value="1"/>
</dbReference>
<comment type="caution">
    <text evidence="9">The sequence shown here is derived from an EMBL/GenBank/DDBJ whole genome shotgun (WGS) entry which is preliminary data.</text>
</comment>
<dbReference type="Pfam" id="PF04023">
    <property type="entry name" value="FeoA"/>
    <property type="match status" value="1"/>
</dbReference>
<accession>A0ABV6C315</accession>
<dbReference type="PROSITE" id="PS50944">
    <property type="entry name" value="HTH_DTXR"/>
    <property type="match status" value="1"/>
</dbReference>
<name>A0ABV6C315_9ACTN</name>
<dbReference type="SMART" id="SM00899">
    <property type="entry name" value="FeoA"/>
    <property type="match status" value="1"/>
</dbReference>
<dbReference type="SMART" id="SM00529">
    <property type="entry name" value="HTH_DTXR"/>
    <property type="match status" value="1"/>
</dbReference>
<dbReference type="RefSeq" id="WP_377789495.1">
    <property type="nucleotide sequence ID" value="NZ_JBHLYQ010000068.1"/>
</dbReference>
<dbReference type="Proteomes" id="UP001589788">
    <property type="component" value="Unassembled WGS sequence"/>
</dbReference>
<dbReference type="SUPFAM" id="SSF46785">
    <property type="entry name" value="Winged helix' DNA-binding domain"/>
    <property type="match status" value="1"/>
</dbReference>
<comment type="subcellular location">
    <subcellularLocation>
        <location evidence="1">Cytoplasm</location>
    </subcellularLocation>
</comment>
<evidence type="ECO:0000313" key="10">
    <source>
        <dbReference type="Proteomes" id="UP001589788"/>
    </source>
</evidence>
<dbReference type="InterPro" id="IPR036390">
    <property type="entry name" value="WH_DNA-bd_sf"/>
</dbReference>
<keyword evidence="5" id="KW-0805">Transcription regulation</keyword>
<evidence type="ECO:0000256" key="4">
    <source>
        <dbReference type="ARBA" id="ARBA00023004"/>
    </source>
</evidence>
<dbReference type="Pfam" id="PF02742">
    <property type="entry name" value="Fe_dep_repr_C"/>
    <property type="match status" value="1"/>
</dbReference>
<dbReference type="InterPro" id="IPR008988">
    <property type="entry name" value="Transcriptional_repressor_C"/>
</dbReference>
<dbReference type="PANTHER" id="PTHR33238:SF10">
    <property type="entry name" value="IRON-DEPENDENT REPRESSOR IDER"/>
    <property type="match status" value="1"/>
</dbReference>
<evidence type="ECO:0000259" key="8">
    <source>
        <dbReference type="PROSITE" id="PS50944"/>
    </source>
</evidence>
<comment type="subunit">
    <text evidence="3">Homodimer.</text>
</comment>
<protein>
    <submittedName>
        <fullName evidence="9">Metal-dependent transcriptional regulator</fullName>
    </submittedName>
</protein>
<evidence type="ECO:0000313" key="9">
    <source>
        <dbReference type="EMBL" id="MFC0082071.1"/>
    </source>
</evidence>
<reference evidence="9 10" key="1">
    <citation type="submission" date="2024-09" db="EMBL/GenBank/DDBJ databases">
        <authorList>
            <person name="Sun Q."/>
            <person name="Mori K."/>
        </authorList>
    </citation>
    <scope>NUCLEOTIDE SEQUENCE [LARGE SCALE GENOMIC DNA]</scope>
    <source>
        <strain evidence="9 10">JCM 15389</strain>
    </source>
</reference>
<dbReference type="SMART" id="SM00347">
    <property type="entry name" value="HTH_MARR"/>
    <property type="match status" value="1"/>
</dbReference>
<dbReference type="InterPro" id="IPR036388">
    <property type="entry name" value="WH-like_DNA-bd_sf"/>
</dbReference>
<dbReference type="InterPro" id="IPR036421">
    <property type="entry name" value="Fe_dep_repressor_sf"/>
</dbReference>
<dbReference type="InterPro" id="IPR001367">
    <property type="entry name" value="Fe_dep_repressor"/>
</dbReference>
<dbReference type="InterPro" id="IPR038157">
    <property type="entry name" value="FeoA_core_dom"/>
</dbReference>
<dbReference type="Gene3D" id="2.30.30.90">
    <property type="match status" value="1"/>
</dbReference>
<proteinExistence type="inferred from homology"/>
<evidence type="ECO:0000256" key="5">
    <source>
        <dbReference type="ARBA" id="ARBA00023015"/>
    </source>
</evidence>
<dbReference type="EMBL" id="JBHLYQ010000068">
    <property type="protein sequence ID" value="MFC0082071.1"/>
    <property type="molecule type" value="Genomic_DNA"/>
</dbReference>
<organism evidence="9 10">
    <name type="scientific">Aciditerrimonas ferrireducens</name>
    <dbReference type="NCBI Taxonomy" id="667306"/>
    <lineage>
        <taxon>Bacteria</taxon>
        <taxon>Bacillati</taxon>
        <taxon>Actinomycetota</taxon>
        <taxon>Acidimicrobiia</taxon>
        <taxon>Acidimicrobiales</taxon>
        <taxon>Acidimicrobiaceae</taxon>
        <taxon>Aciditerrimonas</taxon>
    </lineage>
</organism>
<evidence type="ECO:0000256" key="3">
    <source>
        <dbReference type="ARBA" id="ARBA00011738"/>
    </source>
</evidence>
<dbReference type="InterPro" id="IPR050536">
    <property type="entry name" value="DtxR_MntR_Metal-Reg"/>
</dbReference>
<feature type="domain" description="HTH dtxR-type" evidence="8">
    <location>
        <begin position="1"/>
        <end position="65"/>
    </location>
</feature>
<evidence type="ECO:0000256" key="1">
    <source>
        <dbReference type="ARBA" id="ARBA00004496"/>
    </source>
</evidence>
<sequence length="235" mass="25323">MAEGYHPPVEEYLEAISELADEGTPVIQARIAERLGRSAPSVSEMLERLAEDGYVRRRGRVIELTPAGRQLADSVVRKHRLAERLLVDVIGLPWHLAHEEAGRWEHVISDQVEARLVELLGNPSTCPHGNPIPGAPAPEEPQVPLSEVVPGERVRLARITEAVELDLAALRYLDEHGLVPGRDLEVLERGPDGTTTVAHEGGSAALGPGLCCQLYVSRPALDGAGRPLGVVGSAR</sequence>